<organism evidence="4 5">
    <name type="scientific">Chryseolinea serpens</name>
    <dbReference type="NCBI Taxonomy" id="947013"/>
    <lineage>
        <taxon>Bacteria</taxon>
        <taxon>Pseudomonadati</taxon>
        <taxon>Bacteroidota</taxon>
        <taxon>Cytophagia</taxon>
        <taxon>Cytophagales</taxon>
        <taxon>Fulvivirgaceae</taxon>
        <taxon>Chryseolinea</taxon>
    </lineage>
</organism>
<feature type="region of interest" description="Disordered" evidence="1">
    <location>
        <begin position="958"/>
        <end position="983"/>
    </location>
</feature>
<evidence type="ECO:0000256" key="2">
    <source>
        <dbReference type="SAM" id="Phobius"/>
    </source>
</evidence>
<dbReference type="STRING" id="947013.SAMN04488109_6428"/>
<keyword evidence="2" id="KW-1133">Transmembrane helix</keyword>
<dbReference type="RefSeq" id="WP_073142769.1">
    <property type="nucleotide sequence ID" value="NZ_FQWQ01000006.1"/>
</dbReference>
<dbReference type="Proteomes" id="UP000184212">
    <property type="component" value="Unassembled WGS sequence"/>
</dbReference>
<evidence type="ECO:0000313" key="5">
    <source>
        <dbReference type="Proteomes" id="UP000184212"/>
    </source>
</evidence>
<protein>
    <submittedName>
        <fullName evidence="4">AsmA family protein</fullName>
    </submittedName>
</protein>
<dbReference type="PANTHER" id="PTHR30441">
    <property type="entry name" value="DUF748 DOMAIN-CONTAINING PROTEIN"/>
    <property type="match status" value="1"/>
</dbReference>
<feature type="compositionally biased region" description="Low complexity" evidence="1">
    <location>
        <begin position="963"/>
        <end position="973"/>
    </location>
</feature>
<dbReference type="PANTHER" id="PTHR30441:SF8">
    <property type="entry name" value="DUF748 DOMAIN-CONTAINING PROTEIN"/>
    <property type="match status" value="1"/>
</dbReference>
<dbReference type="GO" id="GO:0090313">
    <property type="term" value="P:regulation of protein targeting to membrane"/>
    <property type="evidence" value="ECO:0007669"/>
    <property type="project" value="TreeGrafter"/>
</dbReference>
<dbReference type="GO" id="GO:0005886">
    <property type="term" value="C:plasma membrane"/>
    <property type="evidence" value="ECO:0007669"/>
    <property type="project" value="TreeGrafter"/>
</dbReference>
<name>A0A1M5XDG1_9BACT</name>
<keyword evidence="2" id="KW-0812">Transmembrane</keyword>
<evidence type="ECO:0000256" key="1">
    <source>
        <dbReference type="SAM" id="MobiDB-lite"/>
    </source>
</evidence>
<accession>A0A1M5XDG1</accession>
<keyword evidence="2" id="KW-0472">Membrane</keyword>
<keyword evidence="5" id="KW-1185">Reference proteome</keyword>
<dbReference type="AlphaFoldDB" id="A0A1M5XDG1"/>
<gene>
    <name evidence="4" type="ORF">SAMN04488109_6428</name>
</gene>
<dbReference type="OrthoDB" id="596403at2"/>
<dbReference type="InterPro" id="IPR052894">
    <property type="entry name" value="AsmA-related"/>
</dbReference>
<feature type="domain" description="AsmA" evidence="3">
    <location>
        <begin position="1"/>
        <end position="173"/>
    </location>
</feature>
<feature type="transmembrane region" description="Helical" evidence="2">
    <location>
        <begin position="7"/>
        <end position="30"/>
    </location>
</feature>
<reference evidence="4 5" key="1">
    <citation type="submission" date="2016-11" db="EMBL/GenBank/DDBJ databases">
        <authorList>
            <person name="Jaros S."/>
            <person name="Januszkiewicz K."/>
            <person name="Wedrychowicz H."/>
        </authorList>
    </citation>
    <scope>NUCLEOTIDE SEQUENCE [LARGE SCALE GENOMIC DNA]</scope>
    <source>
        <strain evidence="4 5">DSM 24574</strain>
    </source>
</reference>
<sequence length="1001" mass="109270">MKKALKWTFIVIGGLVVLILAAAFIIPIVFKDDIQAAIKKELAKSVNADVMFDVDKFNLTLFRNFPNITAELNDLGVINRAPFEGDVLFATEKFEVEVNLKEILFGSQLRLKGITLVRPKINVIVMEDGRANYDIAIPSSDTAKTEEGSSEFSFGIDHWEIQDGVLVYDDKSLPFYMELKGLNHSGSGDFTQDVFDLQTKTIADTVNVGYGGTMYLTDKHVEIDAVISIAEQYTKYTFKENTAKVNDFAMSFDGWFKMNEKDFGMDISFKSPENSFKSLLSLVPGMYTKSFDNIETKGELAFNGFVKGTYSDKQMPAFNVNLLVKDAMFKYPDLPTPINNINVDLLVDNKDGVIDNTVIDLKKLHLDFGTNPVDAKALITKMYPTNIDANVMAKLNLAELSKMFPMEGLDMKGNYALNLSAKGVYDSLKKVIPAIDASMSLANGYVKSSQFPIPIEDLKFNSTIKNASGKMAETFITVKDLSMLMDGERFNANLALQNLDDYTWDLKAKGGIDIEKITKIFPVEGMNLAGKVKADLETKGKYSDLQAEKYDRLPTSGTASLTDFKYTAKDLPYAVTLSQATMVFDPKKIDLQKLEGKIGRSDISVNGSVLNYLGYVFGKNQTIKGNVNFSSGLLDLNEFMTDTETTTTTDTASLGVLPVPDNIDFVLKSNIQKVVFMDYNMTNASGDVIVKDGVANLSGLKFNMLGGGFVVNGTYNTKDIKHPKYDLGLKIDGVSMKEAANKSSIVQSYAPIAGLINGKFSTDFKLSGELLPTMMPNMATVSGDGLIKIAQAALTQSKLISGITSLTKLENSDEVTLKDVLMSTSIKDGRLNVKPFDVKFGNYKTNVAGSTGLDGSLAYLLKMDVPAGKLGAEYNAFIAKNTAGGAKADPNGNVPVTIALGGNYNSPKASLVSEEQKAQVKEAVTNVAKEEGTKALEKAVKGTDAEKIVGDILGTNKKKDTTKTAAADTAKAKPVTTEDVQKKVEDEAKQKIQNFLKKKKN</sequence>
<dbReference type="InterPro" id="IPR007844">
    <property type="entry name" value="AsmA"/>
</dbReference>
<evidence type="ECO:0000259" key="3">
    <source>
        <dbReference type="Pfam" id="PF05170"/>
    </source>
</evidence>
<evidence type="ECO:0000313" key="4">
    <source>
        <dbReference type="EMBL" id="SHH97905.1"/>
    </source>
</evidence>
<dbReference type="Pfam" id="PF05170">
    <property type="entry name" value="AsmA"/>
    <property type="match status" value="1"/>
</dbReference>
<proteinExistence type="predicted"/>
<dbReference type="EMBL" id="FQWQ01000006">
    <property type="protein sequence ID" value="SHH97905.1"/>
    <property type="molecule type" value="Genomic_DNA"/>
</dbReference>